<sequence>MDQLKTNETLKLFYSYGRKILPHHTDDNFYYVGDLTCVLAADASISFAGVNCQMKVFRMSTSVVIARRTKMKMISLSSAPTSTDR</sequence>
<dbReference type="OrthoDB" id="10411911at2759"/>
<evidence type="ECO:0000313" key="1">
    <source>
        <dbReference type="EMBL" id="PQQ11603.1"/>
    </source>
</evidence>
<name>A0A314YYJ7_PRUYE</name>
<dbReference type="Proteomes" id="UP000250321">
    <property type="component" value="Unassembled WGS sequence"/>
</dbReference>
<dbReference type="EMBL" id="PJQY01000389">
    <property type="protein sequence ID" value="PQQ11603.1"/>
    <property type="molecule type" value="Genomic_DNA"/>
</dbReference>
<accession>A0A314YYJ7</accession>
<keyword evidence="2" id="KW-1185">Reference proteome</keyword>
<proteinExistence type="predicted"/>
<gene>
    <name evidence="1" type="ORF">Pyn_35782</name>
</gene>
<reference evidence="1 2" key="1">
    <citation type="submission" date="2018-02" db="EMBL/GenBank/DDBJ databases">
        <title>Draft genome of wild Prunus yedoensis var. nudiflora.</title>
        <authorList>
            <person name="Baek S."/>
            <person name="Kim J.-H."/>
            <person name="Choi K."/>
            <person name="Kim G.-B."/>
            <person name="Cho A."/>
            <person name="Jang H."/>
            <person name="Shin C.-H."/>
            <person name="Yu H.-J."/>
            <person name="Mun J.-H."/>
        </authorList>
    </citation>
    <scope>NUCLEOTIDE SEQUENCE [LARGE SCALE GENOMIC DNA]</scope>
    <source>
        <strain evidence="2">cv. Jeju island</strain>
        <tissue evidence="1">Leaf</tissue>
    </source>
</reference>
<dbReference type="AlphaFoldDB" id="A0A314YYJ7"/>
<evidence type="ECO:0000313" key="2">
    <source>
        <dbReference type="Proteomes" id="UP000250321"/>
    </source>
</evidence>
<organism evidence="1 2">
    <name type="scientific">Prunus yedoensis var. nudiflora</name>
    <dbReference type="NCBI Taxonomy" id="2094558"/>
    <lineage>
        <taxon>Eukaryota</taxon>
        <taxon>Viridiplantae</taxon>
        <taxon>Streptophyta</taxon>
        <taxon>Embryophyta</taxon>
        <taxon>Tracheophyta</taxon>
        <taxon>Spermatophyta</taxon>
        <taxon>Magnoliopsida</taxon>
        <taxon>eudicotyledons</taxon>
        <taxon>Gunneridae</taxon>
        <taxon>Pentapetalae</taxon>
        <taxon>rosids</taxon>
        <taxon>fabids</taxon>
        <taxon>Rosales</taxon>
        <taxon>Rosaceae</taxon>
        <taxon>Amygdaloideae</taxon>
        <taxon>Amygdaleae</taxon>
        <taxon>Prunus</taxon>
    </lineage>
</organism>
<comment type="caution">
    <text evidence="1">The sequence shown here is derived from an EMBL/GenBank/DDBJ whole genome shotgun (WGS) entry which is preliminary data.</text>
</comment>
<protein>
    <submittedName>
        <fullName evidence="1">Uncharacterized protein</fullName>
    </submittedName>
</protein>